<keyword evidence="2" id="KW-1185">Reference proteome</keyword>
<name>K3ZYW6_SETIT</name>
<protein>
    <submittedName>
        <fullName evidence="1">Uncharacterized protein</fullName>
    </submittedName>
</protein>
<dbReference type="Gramene" id="KQL26241">
    <property type="protein sequence ID" value="KQL26241"/>
    <property type="gene ID" value="SETIT_031798mg"/>
</dbReference>
<dbReference type="AlphaFoldDB" id="K3ZYW6"/>
<dbReference type="EMBL" id="AGNK02001290">
    <property type="status" value="NOT_ANNOTATED_CDS"/>
    <property type="molecule type" value="Genomic_DNA"/>
</dbReference>
<dbReference type="HOGENOM" id="CLU_2965310_0_0_1"/>
<sequence>MQLSNSASYLLFLVLSCTERERMCWRFGVSSRVQAEQRASRRLNFSFLHIGYMLSCTIK</sequence>
<reference evidence="1" key="2">
    <citation type="submission" date="2018-08" db="UniProtKB">
        <authorList>
            <consortium name="EnsemblPlants"/>
        </authorList>
    </citation>
    <scope>IDENTIFICATION</scope>
    <source>
        <strain evidence="1">Yugu1</strain>
    </source>
</reference>
<evidence type="ECO:0000313" key="2">
    <source>
        <dbReference type="Proteomes" id="UP000004995"/>
    </source>
</evidence>
<evidence type="ECO:0000313" key="1">
    <source>
        <dbReference type="EnsemblPlants" id="KQL26241"/>
    </source>
</evidence>
<proteinExistence type="predicted"/>
<dbReference type="InParanoid" id="K3ZYW6"/>
<dbReference type="EnsemblPlants" id="KQL26241">
    <property type="protein sequence ID" value="KQL26241"/>
    <property type="gene ID" value="SETIT_031798mg"/>
</dbReference>
<reference evidence="2" key="1">
    <citation type="journal article" date="2012" name="Nat. Biotechnol.">
        <title>Reference genome sequence of the model plant Setaria.</title>
        <authorList>
            <person name="Bennetzen J.L."/>
            <person name="Schmutz J."/>
            <person name="Wang H."/>
            <person name="Percifield R."/>
            <person name="Hawkins J."/>
            <person name="Pontaroli A.C."/>
            <person name="Estep M."/>
            <person name="Feng L."/>
            <person name="Vaughn J.N."/>
            <person name="Grimwood J."/>
            <person name="Jenkins J."/>
            <person name="Barry K."/>
            <person name="Lindquist E."/>
            <person name="Hellsten U."/>
            <person name="Deshpande S."/>
            <person name="Wang X."/>
            <person name="Wu X."/>
            <person name="Mitros T."/>
            <person name="Triplett J."/>
            <person name="Yang X."/>
            <person name="Ye C.Y."/>
            <person name="Mauro-Herrera M."/>
            <person name="Wang L."/>
            <person name="Li P."/>
            <person name="Sharma M."/>
            <person name="Sharma R."/>
            <person name="Ronald P.C."/>
            <person name="Panaud O."/>
            <person name="Kellogg E.A."/>
            <person name="Brutnell T.P."/>
            <person name="Doust A.N."/>
            <person name="Tuskan G.A."/>
            <person name="Rokhsar D."/>
            <person name="Devos K.M."/>
        </authorList>
    </citation>
    <scope>NUCLEOTIDE SEQUENCE [LARGE SCALE GENOMIC DNA]</scope>
    <source>
        <strain evidence="2">cv. Yugu1</strain>
    </source>
</reference>
<dbReference type="Proteomes" id="UP000004995">
    <property type="component" value="Unassembled WGS sequence"/>
</dbReference>
<accession>K3ZYW6</accession>
<organism evidence="1 2">
    <name type="scientific">Setaria italica</name>
    <name type="common">Foxtail millet</name>
    <name type="synonym">Panicum italicum</name>
    <dbReference type="NCBI Taxonomy" id="4555"/>
    <lineage>
        <taxon>Eukaryota</taxon>
        <taxon>Viridiplantae</taxon>
        <taxon>Streptophyta</taxon>
        <taxon>Embryophyta</taxon>
        <taxon>Tracheophyta</taxon>
        <taxon>Spermatophyta</taxon>
        <taxon>Magnoliopsida</taxon>
        <taxon>Liliopsida</taxon>
        <taxon>Poales</taxon>
        <taxon>Poaceae</taxon>
        <taxon>PACMAD clade</taxon>
        <taxon>Panicoideae</taxon>
        <taxon>Panicodae</taxon>
        <taxon>Paniceae</taxon>
        <taxon>Cenchrinae</taxon>
        <taxon>Setaria</taxon>
    </lineage>
</organism>